<feature type="binding site" evidence="9">
    <location>
        <position position="31"/>
    </location>
    <ligand>
        <name>a divalent metal cation</name>
        <dbReference type="ChEBI" id="CHEBI:60240"/>
    </ligand>
</feature>
<feature type="domain" description="RNase H type-2" evidence="11">
    <location>
        <begin position="25"/>
        <end position="253"/>
    </location>
</feature>
<protein>
    <recommendedName>
        <fullName evidence="10">Ribonuclease</fullName>
        <ecNumber evidence="10">3.1.26.4</ecNumber>
    </recommendedName>
</protein>
<dbReference type="CDD" id="cd07181">
    <property type="entry name" value="RNase_HII_eukaryota_like"/>
    <property type="match status" value="1"/>
</dbReference>
<comment type="catalytic activity">
    <reaction evidence="1 9 10">
        <text>Endonucleolytic cleavage to 5'-phosphomonoester.</text>
        <dbReference type="EC" id="3.1.26.4"/>
    </reaction>
</comment>
<dbReference type="InterPro" id="IPR001352">
    <property type="entry name" value="RNase_HII/HIII"/>
</dbReference>
<evidence type="ECO:0000256" key="6">
    <source>
        <dbReference type="ARBA" id="ARBA00022759"/>
    </source>
</evidence>
<dbReference type="GO" id="GO:0003723">
    <property type="term" value="F:RNA binding"/>
    <property type="evidence" value="ECO:0007669"/>
    <property type="project" value="UniProtKB-UniRule"/>
</dbReference>
<sequence length="299" mass="33231">MVKAKFILSESSESENFKNFANGEPCTLGIDEAGRGPVLGPMVYGCAVSQLNQQEALKELGVDDSKMLTEEKRGKIFSLMKSDEETRKFVAYALKALSPRMISASMLRRTKCSLNELSHLAAIELIQHALDNGINVKEIYVDTVGPKATYQARLREKFPQIETIIVEEKADSKFPIVSAASIAAKVTRDTLLCEWKFVETKIQVHKDGFGSGYPGDPLTKRFIAETVDPIFGFPSLVRFSWKTAEEIMKKKAVKCTWDEPGSSTVSVSSFFVKSGSGEAPPIRRHAFFNDRHITNCTSF</sequence>
<dbReference type="GO" id="GO:0006298">
    <property type="term" value="P:mismatch repair"/>
    <property type="evidence" value="ECO:0007669"/>
    <property type="project" value="TreeGrafter"/>
</dbReference>
<dbReference type="Gene3D" id="1.10.10.460">
    <property type="entry name" value="Ribonuclease hii. Domain 2"/>
    <property type="match status" value="1"/>
</dbReference>
<dbReference type="PROSITE" id="PS51975">
    <property type="entry name" value="RNASE_H_2"/>
    <property type="match status" value="1"/>
</dbReference>
<dbReference type="Gene3D" id="3.30.420.10">
    <property type="entry name" value="Ribonuclease H-like superfamily/Ribonuclease H"/>
    <property type="match status" value="1"/>
</dbReference>
<comment type="similarity">
    <text evidence="3">Belongs to the RNase HII family. Eukaryotic subfamily.</text>
</comment>
<evidence type="ECO:0000313" key="12">
    <source>
        <dbReference type="Proteomes" id="UP000887540"/>
    </source>
</evidence>
<keyword evidence="12" id="KW-1185">Reference proteome</keyword>
<dbReference type="GO" id="GO:0004523">
    <property type="term" value="F:RNA-DNA hybrid ribonuclease activity"/>
    <property type="evidence" value="ECO:0007669"/>
    <property type="project" value="UniProtKB-UniRule"/>
</dbReference>
<dbReference type="EC" id="3.1.26.4" evidence="10"/>
<comment type="function">
    <text evidence="8">Catalytic subunit of RNase HII, an endonuclease that specifically degrades the RNA of RNA:DNA hybrids. Participates in DNA replication, possibly by mediating the removal of lagging-strand Okazaki fragment RNA primers during DNA replication. Mediates the excision of single ribonucleotides from DNA:RNA duplexes.</text>
</comment>
<evidence type="ECO:0000313" key="13">
    <source>
        <dbReference type="WBParaSite" id="ACRNAN_scaffold9244.g20227.t1"/>
    </source>
</evidence>
<dbReference type="PANTHER" id="PTHR10954:SF7">
    <property type="entry name" value="RIBONUCLEASE H2 SUBUNIT A"/>
    <property type="match status" value="1"/>
</dbReference>
<keyword evidence="6 9" id="KW-0255">Endonuclease</keyword>
<dbReference type="Pfam" id="PF01351">
    <property type="entry name" value="RNase_HII"/>
    <property type="match status" value="1"/>
</dbReference>
<evidence type="ECO:0000256" key="5">
    <source>
        <dbReference type="ARBA" id="ARBA00022723"/>
    </source>
</evidence>
<comment type="function">
    <text evidence="10">Endonuclease that specifically degrades the RNA of RNA-DNA hybrids.</text>
</comment>
<reference evidence="13" key="1">
    <citation type="submission" date="2022-11" db="UniProtKB">
        <authorList>
            <consortium name="WormBaseParasite"/>
        </authorList>
    </citation>
    <scope>IDENTIFICATION</scope>
</reference>
<dbReference type="FunFam" id="3.30.420.10:FF:000016">
    <property type="entry name" value="Ribonuclease"/>
    <property type="match status" value="1"/>
</dbReference>
<comment type="cofactor">
    <cofactor evidence="9">
        <name>Mn(2+)</name>
        <dbReference type="ChEBI" id="CHEBI:29035"/>
    </cofactor>
    <cofactor evidence="9">
        <name>Mg(2+)</name>
        <dbReference type="ChEBI" id="CHEBI:18420"/>
    </cofactor>
    <text evidence="9">Manganese or magnesium. Binds 1 divalent metal ion per monomer in the absence of substrate. May bind a second metal ion after substrate binding.</text>
</comment>
<feature type="binding site" evidence="9">
    <location>
        <position position="32"/>
    </location>
    <ligand>
        <name>a divalent metal cation</name>
        <dbReference type="ChEBI" id="CHEBI:60240"/>
    </ligand>
</feature>
<dbReference type="NCBIfam" id="TIGR00729">
    <property type="entry name" value="ribonuclease HII"/>
    <property type="match status" value="1"/>
</dbReference>
<evidence type="ECO:0000256" key="2">
    <source>
        <dbReference type="ARBA" id="ARBA00001946"/>
    </source>
</evidence>
<evidence type="ECO:0000256" key="1">
    <source>
        <dbReference type="ARBA" id="ARBA00000077"/>
    </source>
</evidence>
<dbReference type="InterPro" id="IPR024567">
    <property type="entry name" value="RNase_HII/HIII_dom"/>
</dbReference>
<evidence type="ECO:0000259" key="11">
    <source>
        <dbReference type="PROSITE" id="PS51975"/>
    </source>
</evidence>
<evidence type="ECO:0000256" key="9">
    <source>
        <dbReference type="PROSITE-ProRule" id="PRU01319"/>
    </source>
</evidence>
<dbReference type="InterPro" id="IPR036397">
    <property type="entry name" value="RNaseH_sf"/>
</dbReference>
<evidence type="ECO:0000256" key="10">
    <source>
        <dbReference type="RuleBase" id="RU003515"/>
    </source>
</evidence>
<dbReference type="GO" id="GO:0046872">
    <property type="term" value="F:metal ion binding"/>
    <property type="evidence" value="ECO:0007669"/>
    <property type="project" value="UniProtKB-KW"/>
</dbReference>
<dbReference type="SUPFAM" id="SSF53098">
    <property type="entry name" value="Ribonuclease H-like"/>
    <property type="match status" value="1"/>
</dbReference>
<evidence type="ECO:0000256" key="4">
    <source>
        <dbReference type="ARBA" id="ARBA00022722"/>
    </source>
</evidence>
<name>A0A914ELE4_9BILA</name>
<proteinExistence type="inferred from homology"/>
<dbReference type="InterPro" id="IPR023160">
    <property type="entry name" value="RNase_HII_hlx-loop-hlx_cap_dom"/>
</dbReference>
<organism evidence="12 13">
    <name type="scientific">Acrobeloides nanus</name>
    <dbReference type="NCBI Taxonomy" id="290746"/>
    <lineage>
        <taxon>Eukaryota</taxon>
        <taxon>Metazoa</taxon>
        <taxon>Ecdysozoa</taxon>
        <taxon>Nematoda</taxon>
        <taxon>Chromadorea</taxon>
        <taxon>Rhabditida</taxon>
        <taxon>Tylenchina</taxon>
        <taxon>Cephalobomorpha</taxon>
        <taxon>Cephaloboidea</taxon>
        <taxon>Cephalobidae</taxon>
        <taxon>Acrobeloides</taxon>
    </lineage>
</organism>
<dbReference type="GO" id="GO:0032299">
    <property type="term" value="C:ribonuclease H2 complex"/>
    <property type="evidence" value="ECO:0007669"/>
    <property type="project" value="TreeGrafter"/>
</dbReference>
<dbReference type="InterPro" id="IPR012337">
    <property type="entry name" value="RNaseH-like_sf"/>
</dbReference>
<dbReference type="GO" id="GO:0043137">
    <property type="term" value="P:DNA replication, removal of RNA primer"/>
    <property type="evidence" value="ECO:0007669"/>
    <property type="project" value="TreeGrafter"/>
</dbReference>
<feature type="binding site" evidence="9">
    <location>
        <position position="142"/>
    </location>
    <ligand>
        <name>a divalent metal cation</name>
        <dbReference type="ChEBI" id="CHEBI:60240"/>
    </ligand>
</feature>
<evidence type="ECO:0000256" key="8">
    <source>
        <dbReference type="ARBA" id="ARBA00024981"/>
    </source>
</evidence>
<evidence type="ECO:0000256" key="7">
    <source>
        <dbReference type="ARBA" id="ARBA00022801"/>
    </source>
</evidence>
<accession>A0A914ELE4</accession>
<comment type="cofactor">
    <cofactor evidence="2">
        <name>Mg(2+)</name>
        <dbReference type="ChEBI" id="CHEBI:18420"/>
    </cofactor>
</comment>
<dbReference type="WBParaSite" id="ACRNAN_scaffold9244.g20227.t1">
    <property type="protein sequence ID" value="ACRNAN_scaffold9244.g20227.t1"/>
    <property type="gene ID" value="ACRNAN_scaffold9244.g20227"/>
</dbReference>
<evidence type="ECO:0000256" key="3">
    <source>
        <dbReference type="ARBA" id="ARBA00007058"/>
    </source>
</evidence>
<dbReference type="AlphaFoldDB" id="A0A914ELE4"/>
<dbReference type="PANTHER" id="PTHR10954">
    <property type="entry name" value="RIBONUCLEASE H2 SUBUNIT A"/>
    <property type="match status" value="1"/>
</dbReference>
<keyword evidence="4 9" id="KW-0540">Nuclease</keyword>
<dbReference type="Proteomes" id="UP000887540">
    <property type="component" value="Unplaced"/>
</dbReference>
<keyword evidence="5 9" id="KW-0479">Metal-binding</keyword>
<dbReference type="FunFam" id="1.10.10.460:FF:000001">
    <property type="entry name" value="Ribonuclease"/>
    <property type="match status" value="1"/>
</dbReference>
<keyword evidence="7 9" id="KW-0378">Hydrolase</keyword>
<dbReference type="InterPro" id="IPR004649">
    <property type="entry name" value="RNase_H2_suA"/>
</dbReference>